<dbReference type="InterPro" id="IPR024655">
    <property type="entry name" value="Asl1_glyco_hydro_catalytic"/>
</dbReference>
<accession>A7NQX5</accession>
<dbReference type="HOGENOM" id="CLU_019088_0_0_0"/>
<dbReference type="InterPro" id="IPR017853">
    <property type="entry name" value="GH"/>
</dbReference>
<dbReference type="InterPro" id="IPR008979">
    <property type="entry name" value="Galactose-bd-like_sf"/>
</dbReference>
<dbReference type="SUPFAM" id="SSF51445">
    <property type="entry name" value="(Trans)glycosidases"/>
    <property type="match status" value="1"/>
</dbReference>
<dbReference type="PANTHER" id="PTHR12631">
    <property type="entry name" value="ALPHA-L-IDURONIDASE"/>
    <property type="match status" value="1"/>
</dbReference>
<evidence type="ECO:0000259" key="1">
    <source>
        <dbReference type="Pfam" id="PF11790"/>
    </source>
</evidence>
<dbReference type="Gene3D" id="3.20.20.80">
    <property type="entry name" value="Glycosidases"/>
    <property type="match status" value="1"/>
</dbReference>
<dbReference type="Pfam" id="PF11790">
    <property type="entry name" value="Glyco_hydro_cc"/>
    <property type="match status" value="1"/>
</dbReference>
<protein>
    <recommendedName>
        <fullName evidence="1">Asl1-like glycosyl hydrolase catalytic domain-containing protein</fullName>
    </recommendedName>
</protein>
<reference evidence="2 3" key="1">
    <citation type="submission" date="2007-08" db="EMBL/GenBank/DDBJ databases">
        <title>Complete sequence of Roseiflexus castenholzii DSM 13941.</title>
        <authorList>
            <consortium name="US DOE Joint Genome Institute"/>
            <person name="Copeland A."/>
            <person name="Lucas S."/>
            <person name="Lapidus A."/>
            <person name="Barry K."/>
            <person name="Glavina del Rio T."/>
            <person name="Dalin E."/>
            <person name="Tice H."/>
            <person name="Pitluck S."/>
            <person name="Thompson L.S."/>
            <person name="Brettin T."/>
            <person name="Bruce D."/>
            <person name="Detter J.C."/>
            <person name="Han C."/>
            <person name="Tapia R."/>
            <person name="Schmutz J."/>
            <person name="Larimer F."/>
            <person name="Land M."/>
            <person name="Hauser L."/>
            <person name="Kyrpides N."/>
            <person name="Mikhailova N."/>
            <person name="Bryant D.A."/>
            <person name="Hanada S."/>
            <person name="Tsukatani Y."/>
            <person name="Richardson P."/>
        </authorList>
    </citation>
    <scope>NUCLEOTIDE SEQUENCE [LARGE SCALE GENOMIC DNA]</scope>
    <source>
        <strain evidence="3">DSM 13941 / HLO8</strain>
    </source>
</reference>
<dbReference type="eggNOG" id="COG3664">
    <property type="taxonomic scope" value="Bacteria"/>
</dbReference>
<evidence type="ECO:0000313" key="3">
    <source>
        <dbReference type="Proteomes" id="UP000000263"/>
    </source>
</evidence>
<dbReference type="AlphaFoldDB" id="A7NQX5"/>
<proteinExistence type="predicted"/>
<dbReference type="OrthoDB" id="9776971at2"/>
<keyword evidence="3" id="KW-1185">Reference proteome</keyword>
<gene>
    <name evidence="2" type="ordered locus">Rcas_3938</name>
</gene>
<dbReference type="PANTHER" id="PTHR12631:SF10">
    <property type="entry name" value="BETA-XYLOSIDASE-LIKE PROTEIN-RELATED"/>
    <property type="match status" value="1"/>
</dbReference>
<sequence>MRSTLPFRIDRILSIVVTTALLLAMLPAVAPPETSLVVQETSRATLRDSPFGVNSHLATRYWDPASMHVPADVVARLGVGWAREDFHWFRIQPTPDAPYDWTFTDEAVRALNRRGVNILGVIGHPPGWATPFPGDIPHGVSFYAPDPQRFAAFAAAVAQRYRNYISHWEIWNEPDNPLFWKPAPDPVAYATLLRLTSAAIRSVHPEATILIGGVYSFEPSFLRQVAEAGAWQSFDILAIHPYVSPSAPEIGNLVAGVEAARSVAEQYGARPIWVTEIGWSSGRGDRDPVGLVNEQDQANFLVRSMLLLWSAGVEKVFWYTLKDDPGNPYGLVGTGVGYFDYSRLKPSFTAYRVMVENLAGADLVVVRDLFNRTTVLDFEQFGSWRRGDQAYGDLTPTGERARSGRGAAQLRYTFASRTNEFIVFRRERPAPIPDGAYALGLWVYGDGSGNTLKVWVRDAEGEVLQFTLGAIGPPGWRILEAPIVGVAPEWDRISGNGNGRVDFPARLDAIVLDDAPDDLASGGTIYLDDLFAVSGPEAYDAQFQRGDTTIDVLWAPAPVRASIRTGASTAALITRDGGSSTIIASEGRLVIDLGPAPVYVVHRR</sequence>
<dbReference type="EMBL" id="CP000804">
    <property type="protein sequence ID" value="ABU59971.1"/>
    <property type="molecule type" value="Genomic_DNA"/>
</dbReference>
<dbReference type="STRING" id="383372.Rcas_3938"/>
<evidence type="ECO:0000313" key="2">
    <source>
        <dbReference type="EMBL" id="ABU59971.1"/>
    </source>
</evidence>
<dbReference type="InterPro" id="IPR051923">
    <property type="entry name" value="Glycosyl_Hydrolase_39"/>
</dbReference>
<dbReference type="CAZy" id="GH39">
    <property type="family name" value="Glycoside Hydrolase Family 39"/>
</dbReference>
<dbReference type="SUPFAM" id="SSF49785">
    <property type="entry name" value="Galactose-binding domain-like"/>
    <property type="match status" value="1"/>
</dbReference>
<name>A7NQX5_ROSCS</name>
<organism evidence="2 3">
    <name type="scientific">Roseiflexus castenholzii (strain DSM 13941 / HLO8)</name>
    <dbReference type="NCBI Taxonomy" id="383372"/>
    <lineage>
        <taxon>Bacteria</taxon>
        <taxon>Bacillati</taxon>
        <taxon>Chloroflexota</taxon>
        <taxon>Chloroflexia</taxon>
        <taxon>Chloroflexales</taxon>
        <taxon>Roseiflexineae</taxon>
        <taxon>Roseiflexaceae</taxon>
        <taxon>Roseiflexus</taxon>
    </lineage>
</organism>
<dbReference type="KEGG" id="rca:Rcas_3938"/>
<dbReference type="Proteomes" id="UP000000263">
    <property type="component" value="Chromosome"/>
</dbReference>
<feature type="domain" description="Asl1-like glycosyl hydrolase catalytic" evidence="1">
    <location>
        <begin position="170"/>
        <end position="320"/>
    </location>
</feature>
<dbReference type="GO" id="GO:0004553">
    <property type="term" value="F:hydrolase activity, hydrolyzing O-glycosyl compounds"/>
    <property type="evidence" value="ECO:0007669"/>
    <property type="project" value="TreeGrafter"/>
</dbReference>